<reference evidence="6" key="2">
    <citation type="journal article" date="2024" name="Plant">
        <title>Genomic evolution and insights into agronomic trait innovations of Sesamum species.</title>
        <authorList>
            <person name="Miao H."/>
            <person name="Wang L."/>
            <person name="Qu L."/>
            <person name="Liu H."/>
            <person name="Sun Y."/>
            <person name="Le M."/>
            <person name="Wang Q."/>
            <person name="Wei S."/>
            <person name="Zheng Y."/>
            <person name="Lin W."/>
            <person name="Duan Y."/>
            <person name="Cao H."/>
            <person name="Xiong S."/>
            <person name="Wang X."/>
            <person name="Wei L."/>
            <person name="Li C."/>
            <person name="Ma Q."/>
            <person name="Ju M."/>
            <person name="Zhao R."/>
            <person name="Li G."/>
            <person name="Mu C."/>
            <person name="Tian Q."/>
            <person name="Mei H."/>
            <person name="Zhang T."/>
            <person name="Gao T."/>
            <person name="Zhang H."/>
        </authorList>
    </citation>
    <scope>NUCLEOTIDE SEQUENCE</scope>
    <source>
        <strain evidence="6">KEN1</strain>
    </source>
</reference>
<dbReference type="GO" id="GO:0006749">
    <property type="term" value="P:glutathione metabolic process"/>
    <property type="evidence" value="ECO:0007669"/>
    <property type="project" value="InterPro"/>
</dbReference>
<protein>
    <recommendedName>
        <fullName evidence="3">Glutathione S-transferase</fullName>
        <ecNumber evidence="3">2.5.1.18</ecNumber>
    </recommendedName>
</protein>
<dbReference type="SFLD" id="SFLDG00358">
    <property type="entry name" value="Main_(cytGST)"/>
    <property type="match status" value="1"/>
</dbReference>
<dbReference type="Pfam" id="PF02798">
    <property type="entry name" value="GST_N"/>
    <property type="match status" value="1"/>
</dbReference>
<dbReference type="Gene3D" id="1.20.1050.10">
    <property type="match status" value="1"/>
</dbReference>
<evidence type="ECO:0000256" key="2">
    <source>
        <dbReference type="ARBA" id="ARBA00047960"/>
    </source>
</evidence>
<dbReference type="AlphaFoldDB" id="A0AAW2WPL3"/>
<evidence type="ECO:0000256" key="1">
    <source>
        <dbReference type="ARBA" id="ARBA00022679"/>
    </source>
</evidence>
<dbReference type="PANTHER" id="PTHR11260">
    <property type="entry name" value="GLUTATHIONE S-TRANSFERASE, GST, SUPERFAMILY, GST DOMAIN CONTAINING"/>
    <property type="match status" value="1"/>
</dbReference>
<comment type="function">
    <text evidence="3">Is involved in the conjugation of reduced glutathione to a wide number of exogenous and endogenous hydrophobic electrophiles.</text>
</comment>
<evidence type="ECO:0000313" key="6">
    <source>
        <dbReference type="EMBL" id="KAL0443665.1"/>
    </source>
</evidence>
<dbReference type="SFLD" id="SFLDS00019">
    <property type="entry name" value="Glutathione_Transferase_(cytos"/>
    <property type="match status" value="1"/>
</dbReference>
<dbReference type="InterPro" id="IPR040079">
    <property type="entry name" value="Glutathione_S-Trfase"/>
</dbReference>
<proteinExistence type="inferred from homology"/>
<dbReference type="InterPro" id="IPR036249">
    <property type="entry name" value="Thioredoxin-like_sf"/>
</dbReference>
<sequence>MGDDQLIVLGYNISTFAMRVTIALDEKGIEYEYREESLGNKSPLLLQMNPVHKKVPVLIHNGKPVSESLIILEYIDEVWKDKSPLLPSDPYQRAQARFWAHLIDKKIHINGGRRVWFRKGEEQEAGKKELMDGLKLLEGELGDKVYFGGDKFGYLDVALIPFYTCFDSYERCGKLRIEEECPKLIAWAKRCMQKECFQDLHNGSSFQD</sequence>
<dbReference type="EC" id="2.5.1.18" evidence="3"/>
<comment type="caution">
    <text evidence="6">The sequence shown here is derived from an EMBL/GenBank/DDBJ whole genome shotgun (WGS) entry which is preliminary data.</text>
</comment>
<dbReference type="InterPro" id="IPR045073">
    <property type="entry name" value="Omega/Tau-like"/>
</dbReference>
<feature type="domain" description="GST N-terminal" evidence="4">
    <location>
        <begin position="4"/>
        <end position="83"/>
    </location>
</feature>
<feature type="domain" description="GST C-terminal" evidence="5">
    <location>
        <begin position="89"/>
        <end position="208"/>
    </location>
</feature>
<dbReference type="PROSITE" id="PS50404">
    <property type="entry name" value="GST_NTER"/>
    <property type="match status" value="1"/>
</dbReference>
<comment type="subcellular location">
    <subcellularLocation>
        <location evidence="3">Cytoplasm</location>
        <location evidence="3">Cytosol</location>
    </subcellularLocation>
</comment>
<keyword evidence="1 3" id="KW-0808">Transferase</keyword>
<dbReference type="Pfam" id="PF13410">
    <property type="entry name" value="GST_C_2"/>
    <property type="match status" value="1"/>
</dbReference>
<dbReference type="SUPFAM" id="SSF52833">
    <property type="entry name" value="Thioredoxin-like"/>
    <property type="match status" value="1"/>
</dbReference>
<comment type="catalytic activity">
    <reaction evidence="2 3">
        <text>RX + glutathione = an S-substituted glutathione + a halide anion + H(+)</text>
        <dbReference type="Rhea" id="RHEA:16437"/>
        <dbReference type="ChEBI" id="CHEBI:15378"/>
        <dbReference type="ChEBI" id="CHEBI:16042"/>
        <dbReference type="ChEBI" id="CHEBI:17792"/>
        <dbReference type="ChEBI" id="CHEBI:57925"/>
        <dbReference type="ChEBI" id="CHEBI:90779"/>
        <dbReference type="EC" id="2.5.1.18"/>
    </reaction>
</comment>
<dbReference type="GO" id="GO:0004364">
    <property type="term" value="F:glutathione transferase activity"/>
    <property type="evidence" value="ECO:0007669"/>
    <property type="project" value="UniProtKB-UniRule"/>
</dbReference>
<reference evidence="6" key="1">
    <citation type="submission" date="2020-06" db="EMBL/GenBank/DDBJ databases">
        <authorList>
            <person name="Li T."/>
            <person name="Hu X."/>
            <person name="Zhang T."/>
            <person name="Song X."/>
            <person name="Zhang H."/>
            <person name="Dai N."/>
            <person name="Sheng W."/>
            <person name="Hou X."/>
            <person name="Wei L."/>
        </authorList>
    </citation>
    <scope>NUCLEOTIDE SEQUENCE</scope>
    <source>
        <strain evidence="6">KEN1</strain>
        <tissue evidence="6">Leaf</tissue>
    </source>
</reference>
<organism evidence="6">
    <name type="scientific">Sesamum latifolium</name>
    <dbReference type="NCBI Taxonomy" id="2727402"/>
    <lineage>
        <taxon>Eukaryota</taxon>
        <taxon>Viridiplantae</taxon>
        <taxon>Streptophyta</taxon>
        <taxon>Embryophyta</taxon>
        <taxon>Tracheophyta</taxon>
        <taxon>Spermatophyta</taxon>
        <taxon>Magnoliopsida</taxon>
        <taxon>eudicotyledons</taxon>
        <taxon>Gunneridae</taxon>
        <taxon>Pentapetalae</taxon>
        <taxon>asterids</taxon>
        <taxon>lamiids</taxon>
        <taxon>Lamiales</taxon>
        <taxon>Pedaliaceae</taxon>
        <taxon>Sesamum</taxon>
    </lineage>
</organism>
<dbReference type="InterPro" id="IPR010987">
    <property type="entry name" value="Glutathione-S-Trfase_C-like"/>
</dbReference>
<dbReference type="GO" id="GO:0005829">
    <property type="term" value="C:cytosol"/>
    <property type="evidence" value="ECO:0007669"/>
    <property type="project" value="UniProtKB-SubCell"/>
</dbReference>
<dbReference type="Gene3D" id="3.40.30.10">
    <property type="entry name" value="Glutaredoxin"/>
    <property type="match status" value="1"/>
</dbReference>
<dbReference type="SFLD" id="SFLDG01152">
    <property type="entry name" value="Main.3:_Omega-_and_Tau-like"/>
    <property type="match status" value="1"/>
</dbReference>
<dbReference type="CDD" id="cd03185">
    <property type="entry name" value="GST_C_Tau"/>
    <property type="match status" value="1"/>
</dbReference>
<dbReference type="EMBL" id="JACGWN010000007">
    <property type="protein sequence ID" value="KAL0443665.1"/>
    <property type="molecule type" value="Genomic_DNA"/>
</dbReference>
<accession>A0AAW2WPL3</accession>
<dbReference type="CDD" id="cd03058">
    <property type="entry name" value="GST_N_Tau"/>
    <property type="match status" value="1"/>
</dbReference>
<dbReference type="InterPro" id="IPR045074">
    <property type="entry name" value="GST_C_Tau"/>
</dbReference>
<dbReference type="PROSITE" id="PS50405">
    <property type="entry name" value="GST_CTER"/>
    <property type="match status" value="1"/>
</dbReference>
<evidence type="ECO:0000259" key="4">
    <source>
        <dbReference type="PROSITE" id="PS50404"/>
    </source>
</evidence>
<evidence type="ECO:0000259" key="5">
    <source>
        <dbReference type="PROSITE" id="PS50405"/>
    </source>
</evidence>
<dbReference type="InterPro" id="IPR004045">
    <property type="entry name" value="Glutathione_S-Trfase_N"/>
</dbReference>
<dbReference type="FunFam" id="3.40.30.10:FF:000014">
    <property type="entry name" value="Tau class glutathione S-transferase"/>
    <property type="match status" value="1"/>
</dbReference>
<evidence type="ECO:0000256" key="3">
    <source>
        <dbReference type="RuleBase" id="RU369102"/>
    </source>
</evidence>
<keyword evidence="3" id="KW-0963">Cytoplasm</keyword>
<name>A0AAW2WPL3_9LAMI</name>
<gene>
    <name evidence="6" type="ORF">Slati_2089200</name>
</gene>
<dbReference type="PANTHER" id="PTHR11260:SF781">
    <property type="entry name" value="GLUTATHIONE S-TRANSFERASE U19"/>
    <property type="match status" value="1"/>
</dbReference>
<dbReference type="InterPro" id="IPR036282">
    <property type="entry name" value="Glutathione-S-Trfase_C_sf"/>
</dbReference>
<dbReference type="SUPFAM" id="SSF47616">
    <property type="entry name" value="GST C-terminal domain-like"/>
    <property type="match status" value="1"/>
</dbReference>
<comment type="similarity">
    <text evidence="3">Belongs to the GST superfamily.</text>
</comment>